<dbReference type="AlphaFoldDB" id="A0A419EV35"/>
<evidence type="ECO:0000256" key="4">
    <source>
        <dbReference type="RuleBase" id="RU003719"/>
    </source>
</evidence>
<evidence type="ECO:0000256" key="3">
    <source>
        <dbReference type="ARBA" id="ARBA00023027"/>
    </source>
</evidence>
<feature type="transmembrane region" description="Helical" evidence="5">
    <location>
        <begin position="21"/>
        <end position="47"/>
    </location>
</feature>
<dbReference type="PROSITE" id="PS00670">
    <property type="entry name" value="D_2_HYDROXYACID_DH_2"/>
    <property type="match status" value="1"/>
</dbReference>
<gene>
    <name evidence="8" type="ORF">C4532_13230</name>
</gene>
<dbReference type="Proteomes" id="UP000285961">
    <property type="component" value="Unassembled WGS sequence"/>
</dbReference>
<evidence type="ECO:0000256" key="2">
    <source>
        <dbReference type="ARBA" id="ARBA00023002"/>
    </source>
</evidence>
<organism evidence="8 9">
    <name type="scientific">Candidatus Abyssobacteria bacterium SURF_17</name>
    <dbReference type="NCBI Taxonomy" id="2093361"/>
    <lineage>
        <taxon>Bacteria</taxon>
        <taxon>Pseudomonadati</taxon>
        <taxon>Candidatus Hydrogenedentota</taxon>
        <taxon>Candidatus Abyssobacteria</taxon>
    </lineage>
</organism>
<dbReference type="Pfam" id="PF02826">
    <property type="entry name" value="2-Hacid_dh_C"/>
    <property type="match status" value="1"/>
</dbReference>
<evidence type="ECO:0000256" key="1">
    <source>
        <dbReference type="ARBA" id="ARBA00005854"/>
    </source>
</evidence>
<evidence type="ECO:0000259" key="7">
    <source>
        <dbReference type="Pfam" id="PF02826"/>
    </source>
</evidence>
<evidence type="ECO:0000259" key="6">
    <source>
        <dbReference type="Pfam" id="PF00389"/>
    </source>
</evidence>
<dbReference type="InterPro" id="IPR006140">
    <property type="entry name" value="D-isomer_DH_NAD-bd"/>
</dbReference>
<dbReference type="EMBL" id="QZKI01000094">
    <property type="protein sequence ID" value="RJP68174.1"/>
    <property type="molecule type" value="Genomic_DNA"/>
</dbReference>
<keyword evidence="5" id="KW-1133">Transmembrane helix</keyword>
<dbReference type="CDD" id="cd05299">
    <property type="entry name" value="CtBP_dh"/>
    <property type="match status" value="1"/>
</dbReference>
<dbReference type="SUPFAM" id="SSF51735">
    <property type="entry name" value="NAD(P)-binding Rossmann-fold domains"/>
    <property type="match status" value="1"/>
</dbReference>
<keyword evidence="3" id="KW-0520">NAD</keyword>
<accession>A0A419EV35</accession>
<dbReference type="PANTHER" id="PTHR42789">
    <property type="entry name" value="D-ISOMER SPECIFIC 2-HYDROXYACID DEHYDROGENASE FAMILY PROTEIN (AFU_ORTHOLOGUE AFUA_6G10090)"/>
    <property type="match status" value="1"/>
</dbReference>
<dbReference type="GO" id="GO:0003714">
    <property type="term" value="F:transcription corepressor activity"/>
    <property type="evidence" value="ECO:0007669"/>
    <property type="project" value="InterPro"/>
</dbReference>
<feature type="domain" description="D-isomer specific 2-hydroxyacid dehydrogenase NAD-binding" evidence="7">
    <location>
        <begin position="210"/>
        <end position="386"/>
    </location>
</feature>
<dbReference type="InterPro" id="IPR050857">
    <property type="entry name" value="D-2-hydroxyacid_DH"/>
</dbReference>
<dbReference type="InterPro" id="IPR029753">
    <property type="entry name" value="D-isomer_DH_CS"/>
</dbReference>
<dbReference type="PANTHER" id="PTHR42789:SF1">
    <property type="entry name" value="D-ISOMER SPECIFIC 2-HYDROXYACID DEHYDROGENASE FAMILY PROTEIN (AFU_ORTHOLOGUE AFUA_6G10090)"/>
    <property type="match status" value="1"/>
</dbReference>
<comment type="similarity">
    <text evidence="1 4">Belongs to the D-isomer specific 2-hydroxyacid dehydrogenase family.</text>
</comment>
<comment type="caution">
    <text evidence="8">The sequence shown here is derived from an EMBL/GenBank/DDBJ whole genome shotgun (WGS) entry which is preliminary data.</text>
</comment>
<evidence type="ECO:0000313" key="9">
    <source>
        <dbReference type="Proteomes" id="UP000285961"/>
    </source>
</evidence>
<dbReference type="GO" id="GO:0016616">
    <property type="term" value="F:oxidoreductase activity, acting on the CH-OH group of donors, NAD or NADP as acceptor"/>
    <property type="evidence" value="ECO:0007669"/>
    <property type="project" value="InterPro"/>
</dbReference>
<reference evidence="8 9" key="1">
    <citation type="journal article" date="2017" name="ISME J.">
        <title>Energy and carbon metabolisms in a deep terrestrial subsurface fluid microbial community.</title>
        <authorList>
            <person name="Momper L."/>
            <person name="Jungbluth S.P."/>
            <person name="Lee M.D."/>
            <person name="Amend J.P."/>
        </authorList>
    </citation>
    <scope>NUCLEOTIDE SEQUENCE [LARGE SCALE GENOMIC DNA]</scope>
    <source>
        <strain evidence="8">SURF_17</strain>
    </source>
</reference>
<feature type="domain" description="D-isomer specific 2-hydroxyacid dehydrogenase catalytic" evidence="6">
    <location>
        <begin position="119"/>
        <end position="417"/>
    </location>
</feature>
<dbReference type="InterPro" id="IPR036291">
    <property type="entry name" value="NAD(P)-bd_dom_sf"/>
</dbReference>
<dbReference type="InterPro" id="IPR006139">
    <property type="entry name" value="D-isomer_2_OHA_DH_cat_dom"/>
</dbReference>
<evidence type="ECO:0000313" key="8">
    <source>
        <dbReference type="EMBL" id="RJP68174.1"/>
    </source>
</evidence>
<proteinExistence type="inferred from homology"/>
<dbReference type="Pfam" id="PF00389">
    <property type="entry name" value="2-Hacid_dh"/>
    <property type="match status" value="1"/>
</dbReference>
<dbReference type="Gene3D" id="3.40.50.720">
    <property type="entry name" value="NAD(P)-binding Rossmann-like Domain"/>
    <property type="match status" value="2"/>
</dbReference>
<keyword evidence="5" id="KW-0472">Membrane</keyword>
<dbReference type="GO" id="GO:0051287">
    <property type="term" value="F:NAD binding"/>
    <property type="evidence" value="ECO:0007669"/>
    <property type="project" value="InterPro"/>
</dbReference>
<evidence type="ECO:0000256" key="5">
    <source>
        <dbReference type="SAM" id="Phobius"/>
    </source>
</evidence>
<dbReference type="InterPro" id="IPR043322">
    <property type="entry name" value="CtBP"/>
</dbReference>
<dbReference type="PROSITE" id="PS00671">
    <property type="entry name" value="D_2_HYDROXYACID_DH_3"/>
    <property type="match status" value="1"/>
</dbReference>
<dbReference type="SUPFAM" id="SSF52283">
    <property type="entry name" value="Formate/glycerate dehydrogenase catalytic domain-like"/>
    <property type="match status" value="1"/>
</dbReference>
<keyword evidence="5" id="KW-0812">Transmembrane</keyword>
<sequence length="420" mass="46146">MPLISISMTMAPRFGSGYGNSCISILPGATITAALTYFFPMVAVLSFSHVIAKFSLQTDCGLAKLCHLLYNHVRAIVKTRVSGIAGRRQSLYLPIGLLQGNFMKVVINYQEYADVEIEKAILRQLPGVEIVESRTRDEASFMEVVKDADAVIVQYGPCTTAVVSAMARAKAIVRYGIAVDNVDLAAARKRGIIVSNIPLYCLDEVSNHALAMILALHRRLSAADRLFRENRHHLEALRPIPRLSETTAGLLGFGNIARRLAEKLGPLFAEILSCDPAVGSEEMLTSGVRKVELDELFRKSDFVSVHVPLTPSTRHLVDRRLLSLMKPSAFLVNTSRGAVIDESALVEALQKRQIAGAGLDVFEVEPLSENSPLRSLDNVILTGHVAWYSEGAIRELKETAARETLRVLKGERPLFEVKLC</sequence>
<keyword evidence="2 4" id="KW-0560">Oxidoreductase</keyword>
<protein>
    <submittedName>
        <fullName evidence="8">C-terminal binding protein</fullName>
    </submittedName>
</protein>
<name>A0A419EV35_9BACT</name>